<keyword evidence="1" id="KW-1133">Transmembrane helix</keyword>
<feature type="transmembrane region" description="Helical" evidence="1">
    <location>
        <begin position="21"/>
        <end position="42"/>
    </location>
</feature>
<keyword evidence="3" id="KW-1185">Reference proteome</keyword>
<sequence>MLTAVEKCPQCPRCSQRARPWFTEVLCGVCLSLHLFSLVLLLRQAAPDTVLCAGACLVISAVSVVVRRYYTCWFSLMSSYAGLAVVKRGLERLCHVYGAVRAELAARPVASAASALGELAGGSDEILAQSARISLLECERSVWCAVAAHCALGTCFFVLQCVNVILYLHECSRETQEVPSSWAAKEAGACPCGGRAVVRGDF</sequence>
<keyword evidence="1" id="KW-0472">Membrane</keyword>
<evidence type="ECO:0000313" key="3">
    <source>
        <dbReference type="Proteomes" id="UP000191024"/>
    </source>
</evidence>
<dbReference type="EMBL" id="LT598464">
    <property type="protein sequence ID" value="SCU80105.1"/>
    <property type="molecule type" value="Genomic_DNA"/>
</dbReference>
<name>A0A1G4IT28_9SACH</name>
<gene>
    <name evidence="2" type="ORF">LAMI_0B00826G</name>
</gene>
<reference evidence="2 3" key="1">
    <citation type="submission" date="2016-03" db="EMBL/GenBank/DDBJ databases">
        <authorList>
            <person name="Devillers H."/>
        </authorList>
    </citation>
    <scope>NUCLEOTIDE SEQUENCE [LARGE SCALE GENOMIC DNA]</scope>
    <source>
        <strain evidence="2">CBS 11717</strain>
    </source>
</reference>
<dbReference type="Proteomes" id="UP000191024">
    <property type="component" value="Chromosome B"/>
</dbReference>
<feature type="transmembrane region" description="Helical" evidence="1">
    <location>
        <begin position="142"/>
        <end position="168"/>
    </location>
</feature>
<protein>
    <submittedName>
        <fullName evidence="2">LAMI_0B00826g1_1</fullName>
    </submittedName>
</protein>
<accession>A0A1G4IT28</accession>
<proteinExistence type="predicted"/>
<evidence type="ECO:0000256" key="1">
    <source>
        <dbReference type="SAM" id="Phobius"/>
    </source>
</evidence>
<evidence type="ECO:0000313" key="2">
    <source>
        <dbReference type="EMBL" id="SCU80105.1"/>
    </source>
</evidence>
<dbReference type="AlphaFoldDB" id="A0A1G4IT28"/>
<organism evidence="2 3">
    <name type="scientific">Lachancea mirantina</name>
    <dbReference type="NCBI Taxonomy" id="1230905"/>
    <lineage>
        <taxon>Eukaryota</taxon>
        <taxon>Fungi</taxon>
        <taxon>Dikarya</taxon>
        <taxon>Ascomycota</taxon>
        <taxon>Saccharomycotina</taxon>
        <taxon>Saccharomycetes</taxon>
        <taxon>Saccharomycetales</taxon>
        <taxon>Saccharomycetaceae</taxon>
        <taxon>Lachancea</taxon>
    </lineage>
</organism>
<feature type="transmembrane region" description="Helical" evidence="1">
    <location>
        <begin position="48"/>
        <end position="70"/>
    </location>
</feature>
<keyword evidence="1" id="KW-0812">Transmembrane</keyword>